<dbReference type="InterPro" id="IPR051678">
    <property type="entry name" value="AGP_Transferase"/>
</dbReference>
<feature type="transmembrane region" description="Helical" evidence="2">
    <location>
        <begin position="23"/>
        <end position="47"/>
    </location>
</feature>
<feature type="compositionally biased region" description="Polar residues" evidence="1">
    <location>
        <begin position="98"/>
        <end position="109"/>
    </location>
</feature>
<dbReference type="Gene3D" id="3.90.1200.10">
    <property type="match status" value="1"/>
</dbReference>
<dbReference type="EMBL" id="KB469313">
    <property type="protein sequence ID" value="EPQ50890.1"/>
    <property type="molecule type" value="Genomic_DNA"/>
</dbReference>
<evidence type="ECO:0000256" key="2">
    <source>
        <dbReference type="SAM" id="Phobius"/>
    </source>
</evidence>
<evidence type="ECO:0000313" key="4">
    <source>
        <dbReference type="EMBL" id="EPQ50890.1"/>
    </source>
</evidence>
<dbReference type="SUPFAM" id="SSF56112">
    <property type="entry name" value="Protein kinase-like (PK-like)"/>
    <property type="match status" value="1"/>
</dbReference>
<dbReference type="GO" id="GO:0016301">
    <property type="term" value="F:kinase activity"/>
    <property type="evidence" value="ECO:0007669"/>
    <property type="project" value="UniProtKB-KW"/>
</dbReference>
<dbReference type="Pfam" id="PF01636">
    <property type="entry name" value="APH"/>
    <property type="match status" value="1"/>
</dbReference>
<dbReference type="CDD" id="cd05120">
    <property type="entry name" value="APH_ChoK_like"/>
    <property type="match status" value="1"/>
</dbReference>
<name>S7R9D6_GLOTA</name>
<feature type="region of interest" description="Disordered" evidence="1">
    <location>
        <begin position="67"/>
        <end position="111"/>
    </location>
</feature>
<accession>S7R9D6</accession>
<dbReference type="InterPro" id="IPR011009">
    <property type="entry name" value="Kinase-like_dom_sf"/>
</dbReference>
<dbReference type="InterPro" id="IPR002575">
    <property type="entry name" value="Aminoglycoside_PTrfase"/>
</dbReference>
<protein>
    <submittedName>
        <fullName evidence="4">Kinase-like protein</fullName>
    </submittedName>
</protein>
<keyword evidence="5" id="KW-1185">Reference proteome</keyword>
<dbReference type="Proteomes" id="UP000030669">
    <property type="component" value="Unassembled WGS sequence"/>
</dbReference>
<gene>
    <name evidence="4" type="ORF">GLOTRDRAFT_101692</name>
</gene>
<sequence length="411" mass="46605">MSALVFVSLHVLAGLFQIFHFFSWYSSGFSLIALFASYASLVMLGLWRCYESMSFLHCERLRNHPPERLHQDPPHLHATRGRRGAPSSLYLPSDDAGDTTQDTSPSASLLSDEGVREMRAIAAAGLGFKDINNVTVHEVRAARAARAALRAKQNPAPPATALQQEIAEGEVLYASGLRKMIKLKSDRVLKHGIDAQVAAAEVAAMKFIAEHTTVPIPGNPEHIVDAGRSYVATDHVEGQVLSKVWEHLRDDEKATILGELKAYVNQLRSLESPGYIGSLNRDQCWDCRMFAFACGPFDSEAQMNDHLVSVLTHVASPFCRKFLRRMMREDHKIVFTHADLHWRNIIVKDGHVAAILDWEMAGWYPEYWEYCKALYNERFETEWCTRVQDFLEPYHYEYAVDRLLRAMSPVW</sequence>
<dbReference type="GeneID" id="19298440"/>
<evidence type="ECO:0000313" key="5">
    <source>
        <dbReference type="Proteomes" id="UP000030669"/>
    </source>
</evidence>
<keyword evidence="2" id="KW-0472">Membrane</keyword>
<dbReference type="HOGENOM" id="CLU_669127_0_0_1"/>
<dbReference type="PANTHER" id="PTHR21310">
    <property type="entry name" value="AMINOGLYCOSIDE PHOSPHOTRANSFERASE-RELATED-RELATED"/>
    <property type="match status" value="1"/>
</dbReference>
<dbReference type="KEGG" id="gtr:GLOTRDRAFT_101692"/>
<evidence type="ECO:0000256" key="1">
    <source>
        <dbReference type="SAM" id="MobiDB-lite"/>
    </source>
</evidence>
<keyword evidence="2" id="KW-0812">Transmembrane</keyword>
<keyword evidence="2" id="KW-1133">Transmembrane helix</keyword>
<feature type="domain" description="Aminoglycoside phosphotransferase" evidence="3">
    <location>
        <begin position="195"/>
        <end position="400"/>
    </location>
</feature>
<keyword evidence="4" id="KW-0418">Kinase</keyword>
<dbReference type="OrthoDB" id="5404599at2759"/>
<dbReference type="STRING" id="670483.S7R9D6"/>
<organism evidence="4 5">
    <name type="scientific">Gloeophyllum trabeum (strain ATCC 11539 / FP-39264 / Madison 617)</name>
    <name type="common">Brown rot fungus</name>
    <dbReference type="NCBI Taxonomy" id="670483"/>
    <lineage>
        <taxon>Eukaryota</taxon>
        <taxon>Fungi</taxon>
        <taxon>Dikarya</taxon>
        <taxon>Basidiomycota</taxon>
        <taxon>Agaricomycotina</taxon>
        <taxon>Agaricomycetes</taxon>
        <taxon>Gloeophyllales</taxon>
        <taxon>Gloeophyllaceae</taxon>
        <taxon>Gloeophyllum</taxon>
    </lineage>
</organism>
<proteinExistence type="predicted"/>
<reference evidence="4 5" key="1">
    <citation type="journal article" date="2012" name="Science">
        <title>The Paleozoic origin of enzymatic lignin decomposition reconstructed from 31 fungal genomes.</title>
        <authorList>
            <person name="Floudas D."/>
            <person name="Binder M."/>
            <person name="Riley R."/>
            <person name="Barry K."/>
            <person name="Blanchette R.A."/>
            <person name="Henrissat B."/>
            <person name="Martinez A.T."/>
            <person name="Otillar R."/>
            <person name="Spatafora J.W."/>
            <person name="Yadav J.S."/>
            <person name="Aerts A."/>
            <person name="Benoit I."/>
            <person name="Boyd A."/>
            <person name="Carlson A."/>
            <person name="Copeland A."/>
            <person name="Coutinho P.M."/>
            <person name="de Vries R.P."/>
            <person name="Ferreira P."/>
            <person name="Findley K."/>
            <person name="Foster B."/>
            <person name="Gaskell J."/>
            <person name="Glotzer D."/>
            <person name="Gorecki P."/>
            <person name="Heitman J."/>
            <person name="Hesse C."/>
            <person name="Hori C."/>
            <person name="Igarashi K."/>
            <person name="Jurgens J.A."/>
            <person name="Kallen N."/>
            <person name="Kersten P."/>
            <person name="Kohler A."/>
            <person name="Kuees U."/>
            <person name="Kumar T.K.A."/>
            <person name="Kuo A."/>
            <person name="LaButti K."/>
            <person name="Larrondo L.F."/>
            <person name="Lindquist E."/>
            <person name="Ling A."/>
            <person name="Lombard V."/>
            <person name="Lucas S."/>
            <person name="Lundell T."/>
            <person name="Martin R."/>
            <person name="McLaughlin D.J."/>
            <person name="Morgenstern I."/>
            <person name="Morin E."/>
            <person name="Murat C."/>
            <person name="Nagy L.G."/>
            <person name="Nolan M."/>
            <person name="Ohm R.A."/>
            <person name="Patyshakuliyeva A."/>
            <person name="Rokas A."/>
            <person name="Ruiz-Duenas F.J."/>
            <person name="Sabat G."/>
            <person name="Salamov A."/>
            <person name="Samejima M."/>
            <person name="Schmutz J."/>
            <person name="Slot J.C."/>
            <person name="St John F."/>
            <person name="Stenlid J."/>
            <person name="Sun H."/>
            <person name="Sun S."/>
            <person name="Syed K."/>
            <person name="Tsang A."/>
            <person name="Wiebenga A."/>
            <person name="Young D."/>
            <person name="Pisabarro A."/>
            <person name="Eastwood D.C."/>
            <person name="Martin F."/>
            <person name="Cullen D."/>
            <person name="Grigoriev I.V."/>
            <person name="Hibbett D.S."/>
        </authorList>
    </citation>
    <scope>NUCLEOTIDE SEQUENCE [LARGE SCALE GENOMIC DNA]</scope>
    <source>
        <strain evidence="4 5">ATCC 11539</strain>
    </source>
</reference>
<evidence type="ECO:0000259" key="3">
    <source>
        <dbReference type="Pfam" id="PF01636"/>
    </source>
</evidence>
<dbReference type="AlphaFoldDB" id="S7R9D6"/>
<dbReference type="eggNOG" id="ENOG502SP9R">
    <property type="taxonomic scope" value="Eukaryota"/>
</dbReference>
<dbReference type="OMA" id="PKIWESA"/>
<keyword evidence="4" id="KW-0808">Transferase</keyword>
<dbReference type="PANTHER" id="PTHR21310:SF58">
    <property type="entry name" value="AMINOGLYCOSIDE PHOSPHOTRANSFERASE DOMAIN-CONTAINING PROTEIN"/>
    <property type="match status" value="1"/>
</dbReference>
<dbReference type="RefSeq" id="XP_007870766.1">
    <property type="nucleotide sequence ID" value="XM_007872575.1"/>
</dbReference>